<evidence type="ECO:0000256" key="1">
    <source>
        <dbReference type="ARBA" id="ARBA00009018"/>
    </source>
</evidence>
<dbReference type="InterPro" id="IPR027417">
    <property type="entry name" value="P-loop_NTPase"/>
</dbReference>
<proteinExistence type="inferred from homology"/>
<gene>
    <name evidence="5 7" type="primary">coaE</name>
    <name evidence="7" type="ORF">LzC2_00710</name>
</gene>
<reference evidence="7 8" key="1">
    <citation type="journal article" date="2020" name="Syst. Appl. Microbiol.">
        <title>Alienimonas chondri sp. nov., a novel planctomycete isolated from the biofilm of the red alga Chondrus crispus.</title>
        <authorList>
            <person name="Vitorino I."/>
            <person name="Albuquerque L."/>
            <person name="Wiegand S."/>
            <person name="Kallscheuer N."/>
            <person name="da Costa M.S."/>
            <person name="Lobo-da-Cunha A."/>
            <person name="Jogler C."/>
            <person name="Lage O.M."/>
        </authorList>
    </citation>
    <scope>NUCLEOTIDE SEQUENCE [LARGE SCALE GENOMIC DNA]</scope>
    <source>
        <strain evidence="7 8">LzC2</strain>
    </source>
</reference>
<dbReference type="Proteomes" id="UP000609651">
    <property type="component" value="Unassembled WGS sequence"/>
</dbReference>
<keyword evidence="5 7" id="KW-0418">Kinase</keyword>
<comment type="function">
    <text evidence="5">Catalyzes the phosphorylation of the 3'-hydroxyl group of dephosphocoenzyme A to form coenzyme A.</text>
</comment>
<evidence type="ECO:0000256" key="5">
    <source>
        <dbReference type="HAMAP-Rule" id="MF_00376"/>
    </source>
</evidence>
<dbReference type="Pfam" id="PF01121">
    <property type="entry name" value="CoaE"/>
    <property type="match status" value="1"/>
</dbReference>
<organism evidence="7 8">
    <name type="scientific">Alienimonas chondri</name>
    <dbReference type="NCBI Taxonomy" id="2681879"/>
    <lineage>
        <taxon>Bacteria</taxon>
        <taxon>Pseudomonadati</taxon>
        <taxon>Planctomycetota</taxon>
        <taxon>Planctomycetia</taxon>
        <taxon>Planctomycetales</taxon>
        <taxon>Planctomycetaceae</taxon>
        <taxon>Alienimonas</taxon>
    </lineage>
</organism>
<dbReference type="CDD" id="cd02022">
    <property type="entry name" value="DPCK"/>
    <property type="match status" value="1"/>
</dbReference>
<evidence type="ECO:0000256" key="6">
    <source>
        <dbReference type="NCBIfam" id="TIGR00152"/>
    </source>
</evidence>
<keyword evidence="3 5" id="KW-0067">ATP-binding</keyword>
<protein>
    <recommendedName>
        <fullName evidence="5 6">Dephospho-CoA kinase</fullName>
        <ecNumber evidence="5 6">2.7.1.24</ecNumber>
    </recommendedName>
    <alternativeName>
        <fullName evidence="5">Dephosphocoenzyme A kinase</fullName>
    </alternativeName>
</protein>
<dbReference type="Gene3D" id="3.40.50.300">
    <property type="entry name" value="P-loop containing nucleotide triphosphate hydrolases"/>
    <property type="match status" value="1"/>
</dbReference>
<dbReference type="EMBL" id="WTPX01000001">
    <property type="protein sequence ID" value="NNJ24024.1"/>
    <property type="molecule type" value="Genomic_DNA"/>
</dbReference>
<feature type="binding site" evidence="5">
    <location>
        <begin position="9"/>
        <end position="14"/>
    </location>
    <ligand>
        <name>ATP</name>
        <dbReference type="ChEBI" id="CHEBI:30616"/>
    </ligand>
</feature>
<keyword evidence="5 7" id="KW-0808">Transferase</keyword>
<dbReference type="PANTHER" id="PTHR10695:SF46">
    <property type="entry name" value="BIFUNCTIONAL COENZYME A SYNTHASE-RELATED"/>
    <property type="match status" value="1"/>
</dbReference>
<keyword evidence="4 5" id="KW-0173">Coenzyme A biosynthesis</keyword>
<dbReference type="NCBIfam" id="TIGR00152">
    <property type="entry name" value="dephospho-CoA kinase"/>
    <property type="match status" value="1"/>
</dbReference>
<comment type="similarity">
    <text evidence="1 5">Belongs to the CoaE family.</text>
</comment>
<sequence>MFGVVGGVGSGKSALCSAVAERWDLAVLDGDAAGHEALREDAVKIALHDRFGAEIFFAHGDLAHREIDRSKLAAKVFGPGKQAALAALEAIVHPVIRRRLLSEAEDLLASGYEAVLLDAAVLLETGWRDLCEKVVFVDVPRSERLRRVASRGWDAAELDRRETSQWSLDRKRAAADATVDNGGLLADAVRSFDDLLQAWGVEPSPAAPVRAARPDLFAQPAAAVTN</sequence>
<comment type="subcellular location">
    <subcellularLocation>
        <location evidence="5">Cytoplasm</location>
    </subcellularLocation>
</comment>
<name>A0ABX1V6W6_9PLAN</name>
<dbReference type="GO" id="GO:0004140">
    <property type="term" value="F:dephospho-CoA kinase activity"/>
    <property type="evidence" value="ECO:0007669"/>
    <property type="project" value="UniProtKB-EC"/>
</dbReference>
<keyword evidence="5" id="KW-0963">Cytoplasm</keyword>
<dbReference type="RefSeq" id="WP_171182505.1">
    <property type="nucleotide sequence ID" value="NZ_WTPX01000001.1"/>
</dbReference>
<dbReference type="SUPFAM" id="SSF52540">
    <property type="entry name" value="P-loop containing nucleoside triphosphate hydrolases"/>
    <property type="match status" value="1"/>
</dbReference>
<evidence type="ECO:0000256" key="3">
    <source>
        <dbReference type="ARBA" id="ARBA00022840"/>
    </source>
</evidence>
<evidence type="ECO:0000256" key="2">
    <source>
        <dbReference type="ARBA" id="ARBA00022741"/>
    </source>
</evidence>
<keyword evidence="8" id="KW-1185">Reference proteome</keyword>
<comment type="caution">
    <text evidence="7">The sequence shown here is derived from an EMBL/GenBank/DDBJ whole genome shotgun (WGS) entry which is preliminary data.</text>
</comment>
<keyword evidence="2 5" id="KW-0547">Nucleotide-binding</keyword>
<evidence type="ECO:0000256" key="4">
    <source>
        <dbReference type="ARBA" id="ARBA00022993"/>
    </source>
</evidence>
<dbReference type="PROSITE" id="PS51219">
    <property type="entry name" value="DPCK"/>
    <property type="match status" value="1"/>
</dbReference>
<comment type="catalytic activity">
    <reaction evidence="5">
        <text>3'-dephospho-CoA + ATP = ADP + CoA + H(+)</text>
        <dbReference type="Rhea" id="RHEA:18245"/>
        <dbReference type="ChEBI" id="CHEBI:15378"/>
        <dbReference type="ChEBI" id="CHEBI:30616"/>
        <dbReference type="ChEBI" id="CHEBI:57287"/>
        <dbReference type="ChEBI" id="CHEBI:57328"/>
        <dbReference type="ChEBI" id="CHEBI:456216"/>
        <dbReference type="EC" id="2.7.1.24"/>
    </reaction>
</comment>
<dbReference type="PANTHER" id="PTHR10695">
    <property type="entry name" value="DEPHOSPHO-COA KINASE-RELATED"/>
    <property type="match status" value="1"/>
</dbReference>
<dbReference type="EC" id="2.7.1.24" evidence="5 6"/>
<comment type="pathway">
    <text evidence="5">Cofactor biosynthesis; coenzyme A biosynthesis; CoA from (R)-pantothenate: step 5/5.</text>
</comment>
<evidence type="ECO:0000313" key="7">
    <source>
        <dbReference type="EMBL" id="NNJ24024.1"/>
    </source>
</evidence>
<dbReference type="InterPro" id="IPR001977">
    <property type="entry name" value="Depp_CoAkinase"/>
</dbReference>
<dbReference type="HAMAP" id="MF_00376">
    <property type="entry name" value="Dephospho_CoA_kinase"/>
    <property type="match status" value="1"/>
</dbReference>
<evidence type="ECO:0000313" key="8">
    <source>
        <dbReference type="Proteomes" id="UP000609651"/>
    </source>
</evidence>
<accession>A0ABX1V6W6</accession>